<gene>
    <name evidence="6" type="primary">ppk</name>
    <name evidence="13" type="ORF">EH31_08890</name>
</gene>
<dbReference type="InterPro" id="IPR024953">
    <property type="entry name" value="PP_kinase_middle"/>
</dbReference>
<dbReference type="InterPro" id="IPR036832">
    <property type="entry name" value="PPK_N_dom_sf"/>
</dbReference>
<reference evidence="13 14" key="1">
    <citation type="submission" date="2014-04" db="EMBL/GenBank/DDBJ databases">
        <title>A comprehensive comparison of genomes of Erythrobacter spp. strains.</title>
        <authorList>
            <person name="Zheng Q."/>
        </authorList>
    </citation>
    <scope>NUCLEOTIDE SEQUENCE [LARGE SCALE GENOMIC DNA]</scope>
    <source>
        <strain evidence="13 14">DSM 6997</strain>
    </source>
</reference>
<dbReference type="STRING" id="1044.EH31_08890"/>
<dbReference type="Gene3D" id="1.20.58.310">
    <property type="entry name" value="Polyphosphate kinase N-terminal domain"/>
    <property type="match status" value="1"/>
</dbReference>
<feature type="compositionally biased region" description="Low complexity" evidence="8">
    <location>
        <begin position="14"/>
        <end position="32"/>
    </location>
</feature>
<proteinExistence type="inferred from homology"/>
<dbReference type="eggNOG" id="COG0855">
    <property type="taxonomic scope" value="Bacteria"/>
</dbReference>
<dbReference type="OrthoDB" id="9761456at2"/>
<feature type="domain" description="Polyphosphate kinase C-terminal" evidence="12">
    <location>
        <begin position="361"/>
        <end position="526"/>
    </location>
</feature>
<feature type="binding site" evidence="6">
    <location>
        <position position="498"/>
    </location>
    <ligand>
        <name>ATP</name>
        <dbReference type="ChEBI" id="CHEBI:30616"/>
    </ligand>
</feature>
<keyword evidence="1 6" id="KW-0597">Phosphoprotein</keyword>
<dbReference type="InterPro" id="IPR003414">
    <property type="entry name" value="PP_kinase"/>
</dbReference>
<dbReference type="CDD" id="cd09168">
    <property type="entry name" value="PLDc_PaPPK1_C2_like"/>
    <property type="match status" value="1"/>
</dbReference>
<dbReference type="RefSeq" id="WP_081853303.1">
    <property type="nucleotide sequence ID" value="NZ_JMIW01000003.1"/>
</dbReference>
<dbReference type="Pfam" id="PF17941">
    <property type="entry name" value="PP_kinase_C_1"/>
    <property type="match status" value="1"/>
</dbReference>
<dbReference type="InterPro" id="IPR025200">
    <property type="entry name" value="PPK_C_dom2"/>
</dbReference>
<comment type="similarity">
    <text evidence="6 7">Belongs to the polyphosphate kinase 1 (PPK1) family.</text>
</comment>
<keyword evidence="6" id="KW-0479">Metal-binding</keyword>
<dbReference type="NCBIfam" id="NF003921">
    <property type="entry name" value="PRK05443.2-2"/>
    <property type="match status" value="1"/>
</dbReference>
<keyword evidence="14" id="KW-1185">Reference proteome</keyword>
<dbReference type="EMBL" id="JMIW01000003">
    <property type="protein sequence ID" value="KEO90197.1"/>
    <property type="molecule type" value="Genomic_DNA"/>
</dbReference>
<evidence type="ECO:0000256" key="5">
    <source>
        <dbReference type="ARBA" id="ARBA00022840"/>
    </source>
</evidence>
<feature type="domain" description="Polyphosphate kinase N-terminal" evidence="10">
    <location>
        <begin position="40"/>
        <end position="144"/>
    </location>
</feature>
<accession>A0A074MX74</accession>
<dbReference type="Pfam" id="PF02503">
    <property type="entry name" value="PP_kinase"/>
    <property type="match status" value="1"/>
</dbReference>
<organism evidence="13 14">
    <name type="scientific">Erythrobacter longus</name>
    <dbReference type="NCBI Taxonomy" id="1044"/>
    <lineage>
        <taxon>Bacteria</taxon>
        <taxon>Pseudomonadati</taxon>
        <taxon>Pseudomonadota</taxon>
        <taxon>Alphaproteobacteria</taxon>
        <taxon>Sphingomonadales</taxon>
        <taxon>Erythrobacteraceae</taxon>
        <taxon>Erythrobacter/Porphyrobacter group</taxon>
        <taxon>Erythrobacter</taxon>
    </lineage>
</organism>
<comment type="cofactor">
    <cofactor evidence="6">
        <name>Mg(2+)</name>
        <dbReference type="ChEBI" id="CHEBI:18420"/>
    </cofactor>
</comment>
<sequence length="745" mass="83160">MSSPNIVETANGEQSAQPAVSAASPPSVPQPFSVPESDRYFNRELSWLAFNERVLAEAFNQRYPLLERLRFLSISGSNLDEFMMIRVAGLVGQAQRGIDKPAIDGRSPTQQLTAIREKLASISSRQQDIWLDLNTALAEAGIHIADEKRVEPAAHAWLEAFFRDEILPIITPQALDPAHPFPFVHNEGMGLLFTLTREADREQIIEMILIPSALPRFVRVPGDIAGAGEAVYISIASLIQRYARKLFPGFTIEGDGLFRVLRDSDIEIEEEAEDLVRTFRSAIQRRRRGQVIQLEIEEDFDPKAEEILLEQLGVHEAAVIKTDGMIGIDGLAEIVEEDRPDLKFDAYSPRYPERVREHDGDVFSAIREKDMIVHHPYESFEVVVDFIRQAAVDPDVVAIKQTLYRAGSQSAVINALIEAAENGKSVTAVVELKARFDEEQNLKWATKLERAGVQVIYGFTDWKTHAKISMVVRREDKGFRTYCHFGTGNYHPVTAKIYTDMSFFTADPKLGRDAAKMMNFVTGYVEPAGLERIALAPLNLRERILERIDAEIANAQEGKPAAIWFKCNQITDKGMIDRLYAASDAGVSVELVVRGICCLKPGVPGLSENIRVKSIIGRFLEHSRIYAFANGKPMPSPGALVYIASADLMERNLDRRVETLIPILNRTVHDQVLQQVLLANMLDVEQSWWLHSDGSYARVDQAPEGDSKPFNCHRYFMTNPSLSGRGGALEAGGVPKLSLRKGRAG</sequence>
<dbReference type="SUPFAM" id="SSF140356">
    <property type="entry name" value="PPK N-terminal domain-like"/>
    <property type="match status" value="1"/>
</dbReference>
<feature type="domain" description="Polyphosphate kinase C-terminal" evidence="11">
    <location>
        <begin position="535"/>
        <end position="703"/>
    </location>
</feature>
<dbReference type="Gene3D" id="3.30.1840.10">
    <property type="entry name" value="Polyphosphate kinase middle domain"/>
    <property type="match status" value="1"/>
</dbReference>
<comment type="PTM">
    <text evidence="6 7">An intermediate of this reaction is the autophosphorylated ppk in which a phosphate is covalently linked to a histidine residue through a N-P bond.</text>
</comment>
<dbReference type="Pfam" id="PF13089">
    <property type="entry name" value="PP_kinase_N"/>
    <property type="match status" value="1"/>
</dbReference>
<evidence type="ECO:0000256" key="2">
    <source>
        <dbReference type="ARBA" id="ARBA00022679"/>
    </source>
</evidence>
<keyword evidence="6" id="KW-0460">Magnesium</keyword>
<feature type="binding site" evidence="6">
    <location>
        <position position="622"/>
    </location>
    <ligand>
        <name>ATP</name>
        <dbReference type="ChEBI" id="CHEBI:30616"/>
    </ligand>
</feature>
<evidence type="ECO:0000256" key="1">
    <source>
        <dbReference type="ARBA" id="ARBA00022553"/>
    </source>
</evidence>
<feature type="active site" description="Phosphohistidine intermediate" evidence="6">
    <location>
        <position position="465"/>
    </location>
</feature>
<dbReference type="GO" id="GO:0046872">
    <property type="term" value="F:metal ion binding"/>
    <property type="evidence" value="ECO:0007669"/>
    <property type="project" value="UniProtKB-KW"/>
</dbReference>
<dbReference type="InterPro" id="IPR025198">
    <property type="entry name" value="PPK_N_dom"/>
</dbReference>
<comment type="caution">
    <text evidence="13">The sequence shown here is derived from an EMBL/GenBank/DDBJ whole genome shotgun (WGS) entry which is preliminary data.</text>
</comment>
<evidence type="ECO:0000256" key="4">
    <source>
        <dbReference type="ARBA" id="ARBA00022777"/>
    </source>
</evidence>
<comment type="catalytic activity">
    <reaction evidence="6 7">
        <text>[phosphate](n) + ATP = [phosphate](n+1) + ADP</text>
        <dbReference type="Rhea" id="RHEA:19573"/>
        <dbReference type="Rhea" id="RHEA-COMP:9859"/>
        <dbReference type="Rhea" id="RHEA-COMP:14280"/>
        <dbReference type="ChEBI" id="CHEBI:16838"/>
        <dbReference type="ChEBI" id="CHEBI:30616"/>
        <dbReference type="ChEBI" id="CHEBI:456216"/>
        <dbReference type="EC" id="2.7.4.1"/>
    </reaction>
</comment>
<keyword evidence="2 6" id="KW-0808">Transferase</keyword>
<feature type="region of interest" description="Disordered" evidence="8">
    <location>
        <begin position="1"/>
        <end position="32"/>
    </location>
</feature>
<evidence type="ECO:0000256" key="6">
    <source>
        <dbReference type="HAMAP-Rule" id="MF_00347"/>
    </source>
</evidence>
<evidence type="ECO:0000313" key="13">
    <source>
        <dbReference type="EMBL" id="KEO90197.1"/>
    </source>
</evidence>
<feature type="binding site" evidence="6">
    <location>
        <position position="78"/>
    </location>
    <ligand>
        <name>ATP</name>
        <dbReference type="ChEBI" id="CHEBI:30616"/>
    </ligand>
</feature>
<feature type="binding site" evidence="6">
    <location>
        <position position="435"/>
    </location>
    <ligand>
        <name>Mg(2+)</name>
        <dbReference type="ChEBI" id="CHEBI:18420"/>
    </ligand>
</feature>
<keyword evidence="4 6" id="KW-0418">Kinase</keyword>
<dbReference type="CDD" id="cd09165">
    <property type="entry name" value="PLDc_PaPPK1_C1_like"/>
    <property type="match status" value="1"/>
</dbReference>
<keyword evidence="5 6" id="KW-0067">ATP-binding</keyword>
<dbReference type="PIRSF" id="PIRSF015589">
    <property type="entry name" value="PP_kinase"/>
    <property type="match status" value="1"/>
</dbReference>
<evidence type="ECO:0000313" key="14">
    <source>
        <dbReference type="Proteomes" id="UP000027647"/>
    </source>
</evidence>
<dbReference type="GO" id="GO:0009358">
    <property type="term" value="C:polyphosphate kinase complex"/>
    <property type="evidence" value="ECO:0007669"/>
    <property type="project" value="InterPro"/>
</dbReference>
<evidence type="ECO:0000259" key="12">
    <source>
        <dbReference type="Pfam" id="PF17941"/>
    </source>
</evidence>
<comment type="function">
    <text evidence="6 7">Catalyzes the reversible transfer of the terminal phosphate of ATP to form a long-chain polyphosphate (polyP).</text>
</comment>
<dbReference type="InterPro" id="IPR041108">
    <property type="entry name" value="PP_kinase_C_1"/>
</dbReference>
<feature type="binding site" evidence="6">
    <location>
        <position position="405"/>
    </location>
    <ligand>
        <name>Mg(2+)</name>
        <dbReference type="ChEBI" id="CHEBI:18420"/>
    </ligand>
</feature>
<dbReference type="NCBIfam" id="NF003919">
    <property type="entry name" value="PRK05443.1-4"/>
    <property type="match status" value="1"/>
</dbReference>
<evidence type="ECO:0000259" key="10">
    <source>
        <dbReference type="Pfam" id="PF13089"/>
    </source>
</evidence>
<dbReference type="NCBIfam" id="NF003918">
    <property type="entry name" value="PRK05443.1-2"/>
    <property type="match status" value="1"/>
</dbReference>
<dbReference type="AlphaFoldDB" id="A0A074MX74"/>
<dbReference type="PANTHER" id="PTHR30218:SF0">
    <property type="entry name" value="POLYPHOSPHATE KINASE"/>
    <property type="match status" value="1"/>
</dbReference>
<evidence type="ECO:0000256" key="8">
    <source>
        <dbReference type="SAM" id="MobiDB-lite"/>
    </source>
</evidence>
<dbReference type="GO" id="GO:0005524">
    <property type="term" value="F:ATP binding"/>
    <property type="evidence" value="ECO:0007669"/>
    <property type="project" value="UniProtKB-KW"/>
</dbReference>
<dbReference type="SUPFAM" id="SSF143724">
    <property type="entry name" value="PHP14-like"/>
    <property type="match status" value="1"/>
</dbReference>
<dbReference type="EC" id="2.7.4.1" evidence="6 7"/>
<evidence type="ECO:0000259" key="11">
    <source>
        <dbReference type="Pfam" id="PF13090"/>
    </source>
</evidence>
<dbReference type="Pfam" id="PF13090">
    <property type="entry name" value="PP_kinase_C"/>
    <property type="match status" value="1"/>
</dbReference>
<feature type="domain" description="Polyphosphate kinase middle" evidence="9">
    <location>
        <begin position="155"/>
        <end position="333"/>
    </location>
</feature>
<feature type="binding site" evidence="6">
    <location>
        <position position="594"/>
    </location>
    <ligand>
        <name>ATP</name>
        <dbReference type="ChEBI" id="CHEBI:30616"/>
    </ligand>
</feature>
<feature type="compositionally biased region" description="Polar residues" evidence="8">
    <location>
        <begin position="1"/>
        <end position="13"/>
    </location>
</feature>
<dbReference type="NCBIfam" id="NF003917">
    <property type="entry name" value="PRK05443.1-1"/>
    <property type="match status" value="1"/>
</dbReference>
<dbReference type="Gene3D" id="3.30.870.10">
    <property type="entry name" value="Endonuclease Chain A"/>
    <property type="match status" value="2"/>
</dbReference>
<dbReference type="NCBIfam" id="TIGR03705">
    <property type="entry name" value="poly_P_kin"/>
    <property type="match status" value="1"/>
</dbReference>
<dbReference type="SUPFAM" id="SSF56024">
    <property type="entry name" value="Phospholipase D/nuclease"/>
    <property type="match status" value="2"/>
</dbReference>
<keyword evidence="3 6" id="KW-0547">Nucleotide-binding</keyword>
<protein>
    <recommendedName>
        <fullName evidence="6 7">Polyphosphate kinase</fullName>
        <ecNumber evidence="6 7">2.7.4.1</ecNumber>
    </recommendedName>
    <alternativeName>
        <fullName evidence="6">ATP-polyphosphate phosphotransferase</fullName>
    </alternativeName>
    <alternativeName>
        <fullName evidence="6">Polyphosphoric acid kinase</fullName>
    </alternativeName>
</protein>
<dbReference type="HAMAP" id="MF_00347">
    <property type="entry name" value="Polyphosphate_kinase"/>
    <property type="match status" value="1"/>
</dbReference>
<evidence type="ECO:0000256" key="7">
    <source>
        <dbReference type="RuleBase" id="RU003800"/>
    </source>
</evidence>
<evidence type="ECO:0000259" key="9">
    <source>
        <dbReference type="Pfam" id="PF02503"/>
    </source>
</evidence>
<dbReference type="InterPro" id="IPR036830">
    <property type="entry name" value="PP_kinase_middle_dom_sf"/>
</dbReference>
<dbReference type="GO" id="GO:0006799">
    <property type="term" value="P:polyphosphate biosynthetic process"/>
    <property type="evidence" value="ECO:0007669"/>
    <property type="project" value="UniProtKB-UniRule"/>
</dbReference>
<evidence type="ECO:0000256" key="3">
    <source>
        <dbReference type="ARBA" id="ARBA00022741"/>
    </source>
</evidence>
<dbReference type="PANTHER" id="PTHR30218">
    <property type="entry name" value="POLYPHOSPHATE KINASE"/>
    <property type="match status" value="1"/>
</dbReference>
<name>A0A074MX74_ERYLO</name>
<dbReference type="GO" id="GO:0008976">
    <property type="term" value="F:polyphosphate kinase activity"/>
    <property type="evidence" value="ECO:0007669"/>
    <property type="project" value="UniProtKB-UniRule"/>
</dbReference>
<dbReference type="Proteomes" id="UP000027647">
    <property type="component" value="Unassembled WGS sequence"/>
</dbReference>